<dbReference type="Pfam" id="PF05498">
    <property type="entry name" value="RALF"/>
    <property type="match status" value="1"/>
</dbReference>
<dbReference type="GO" id="GO:0005576">
    <property type="term" value="C:extracellular region"/>
    <property type="evidence" value="ECO:0007669"/>
    <property type="project" value="UniProtKB-SubCell"/>
</dbReference>
<protein>
    <submittedName>
        <fullName evidence="9">Rapid ALkalinization Factor</fullName>
    </submittedName>
</protein>
<evidence type="ECO:0000313" key="10">
    <source>
        <dbReference type="Proteomes" id="UP001604277"/>
    </source>
</evidence>
<dbReference type="Proteomes" id="UP001604277">
    <property type="component" value="Unassembled WGS sequence"/>
</dbReference>
<feature type="chain" id="PRO_5044814914" evidence="8">
    <location>
        <begin position="27"/>
        <end position="162"/>
    </location>
</feature>
<comment type="subcellular location">
    <subcellularLocation>
        <location evidence="1">Secreted</location>
    </subcellularLocation>
</comment>
<proteinExistence type="inferred from homology"/>
<keyword evidence="4" id="KW-0372">Hormone</keyword>
<evidence type="ECO:0000256" key="5">
    <source>
        <dbReference type="ARBA" id="ARBA00022729"/>
    </source>
</evidence>
<keyword evidence="3" id="KW-0964">Secreted</keyword>
<organism evidence="9 10">
    <name type="scientific">Forsythia ovata</name>
    <dbReference type="NCBI Taxonomy" id="205694"/>
    <lineage>
        <taxon>Eukaryota</taxon>
        <taxon>Viridiplantae</taxon>
        <taxon>Streptophyta</taxon>
        <taxon>Embryophyta</taxon>
        <taxon>Tracheophyta</taxon>
        <taxon>Spermatophyta</taxon>
        <taxon>Magnoliopsida</taxon>
        <taxon>eudicotyledons</taxon>
        <taxon>Gunneridae</taxon>
        <taxon>Pentapetalae</taxon>
        <taxon>asterids</taxon>
        <taxon>lamiids</taxon>
        <taxon>Lamiales</taxon>
        <taxon>Oleaceae</taxon>
        <taxon>Forsythieae</taxon>
        <taxon>Forsythia</taxon>
    </lineage>
</organism>
<evidence type="ECO:0000256" key="1">
    <source>
        <dbReference type="ARBA" id="ARBA00004613"/>
    </source>
</evidence>
<gene>
    <name evidence="9" type="ORF">Fot_09572</name>
</gene>
<sequence length="162" mass="17519">MDTLKGKTLLLVVLVVCAFLSEDVQGKEIDYRDLPGIPCDRDGGHEGNCRPSDPVNTYTRGCSPITDEVKRNINGIKRDEDGSRNTSCLCGSEVEVESFCLRYTSMRHCLARLGDVISMEEGSLGARNIKDARTLVNLGISRDLPPPITEGPGMGGPGHSLV</sequence>
<keyword evidence="10" id="KW-1185">Reference proteome</keyword>
<dbReference type="InterPro" id="IPR008801">
    <property type="entry name" value="RALF"/>
</dbReference>
<dbReference type="AlphaFoldDB" id="A0ABD1WER9"/>
<keyword evidence="6" id="KW-1015">Disulfide bond</keyword>
<evidence type="ECO:0000256" key="7">
    <source>
        <dbReference type="SAM" id="MobiDB-lite"/>
    </source>
</evidence>
<evidence type="ECO:0000256" key="3">
    <source>
        <dbReference type="ARBA" id="ARBA00022525"/>
    </source>
</evidence>
<evidence type="ECO:0000256" key="6">
    <source>
        <dbReference type="ARBA" id="ARBA00023157"/>
    </source>
</evidence>
<comment type="caution">
    <text evidence="9">The sequence shown here is derived from an EMBL/GenBank/DDBJ whole genome shotgun (WGS) entry which is preliminary data.</text>
</comment>
<feature type="signal peptide" evidence="8">
    <location>
        <begin position="1"/>
        <end position="26"/>
    </location>
</feature>
<accession>A0ABD1WER9</accession>
<feature type="compositionally biased region" description="Gly residues" evidence="7">
    <location>
        <begin position="152"/>
        <end position="162"/>
    </location>
</feature>
<comment type="similarity">
    <text evidence="2">Belongs to the plant rapid alkalinization factor (RALF) family.</text>
</comment>
<name>A0ABD1WER9_9LAMI</name>
<evidence type="ECO:0000256" key="8">
    <source>
        <dbReference type="SAM" id="SignalP"/>
    </source>
</evidence>
<dbReference type="GO" id="GO:0005179">
    <property type="term" value="F:hormone activity"/>
    <property type="evidence" value="ECO:0007669"/>
    <property type="project" value="UniProtKB-KW"/>
</dbReference>
<keyword evidence="5 8" id="KW-0732">Signal</keyword>
<evidence type="ECO:0000313" key="9">
    <source>
        <dbReference type="EMBL" id="KAL2548042.1"/>
    </source>
</evidence>
<reference evidence="10" key="1">
    <citation type="submission" date="2024-07" db="EMBL/GenBank/DDBJ databases">
        <title>Two chromosome-level genome assemblies of Korean endemic species Abeliophyllum distichum and Forsythia ovata (Oleaceae).</title>
        <authorList>
            <person name="Jang H."/>
        </authorList>
    </citation>
    <scope>NUCLEOTIDE SEQUENCE [LARGE SCALE GENOMIC DNA]</scope>
</reference>
<evidence type="ECO:0000256" key="4">
    <source>
        <dbReference type="ARBA" id="ARBA00022702"/>
    </source>
</evidence>
<evidence type="ECO:0000256" key="2">
    <source>
        <dbReference type="ARBA" id="ARBA00009178"/>
    </source>
</evidence>
<feature type="region of interest" description="Disordered" evidence="7">
    <location>
        <begin position="143"/>
        <end position="162"/>
    </location>
</feature>
<dbReference type="EMBL" id="JBFOLJ010000003">
    <property type="protein sequence ID" value="KAL2548042.1"/>
    <property type="molecule type" value="Genomic_DNA"/>
</dbReference>